<feature type="region of interest" description="Disordered" evidence="1">
    <location>
        <begin position="201"/>
        <end position="220"/>
    </location>
</feature>
<dbReference type="AlphaFoldDB" id="A0AAD7HLM3"/>
<dbReference type="Proteomes" id="UP001215598">
    <property type="component" value="Unassembled WGS sequence"/>
</dbReference>
<comment type="caution">
    <text evidence="2">The sequence shown here is derived from an EMBL/GenBank/DDBJ whole genome shotgun (WGS) entry which is preliminary data.</text>
</comment>
<dbReference type="EMBL" id="JARKIB010000213">
    <property type="protein sequence ID" value="KAJ7723131.1"/>
    <property type="molecule type" value="Genomic_DNA"/>
</dbReference>
<accession>A0AAD7HLM3</accession>
<gene>
    <name evidence="2" type="ORF">B0H16DRAFT_1737342</name>
</gene>
<protein>
    <submittedName>
        <fullName evidence="2">Uncharacterized protein</fullName>
    </submittedName>
</protein>
<evidence type="ECO:0000313" key="3">
    <source>
        <dbReference type="Proteomes" id="UP001215598"/>
    </source>
</evidence>
<feature type="compositionally biased region" description="Polar residues" evidence="1">
    <location>
        <begin position="244"/>
        <end position="263"/>
    </location>
</feature>
<feature type="region of interest" description="Disordered" evidence="1">
    <location>
        <begin position="230"/>
        <end position="326"/>
    </location>
</feature>
<feature type="compositionally biased region" description="Low complexity" evidence="1">
    <location>
        <begin position="106"/>
        <end position="125"/>
    </location>
</feature>
<feature type="compositionally biased region" description="Polar residues" evidence="1">
    <location>
        <begin position="210"/>
        <end position="219"/>
    </location>
</feature>
<keyword evidence="3" id="KW-1185">Reference proteome</keyword>
<organism evidence="2 3">
    <name type="scientific">Mycena metata</name>
    <dbReference type="NCBI Taxonomy" id="1033252"/>
    <lineage>
        <taxon>Eukaryota</taxon>
        <taxon>Fungi</taxon>
        <taxon>Dikarya</taxon>
        <taxon>Basidiomycota</taxon>
        <taxon>Agaricomycotina</taxon>
        <taxon>Agaricomycetes</taxon>
        <taxon>Agaricomycetidae</taxon>
        <taxon>Agaricales</taxon>
        <taxon>Marasmiineae</taxon>
        <taxon>Mycenaceae</taxon>
        <taxon>Mycena</taxon>
    </lineage>
</organism>
<feature type="region of interest" description="Disordered" evidence="1">
    <location>
        <begin position="1"/>
        <end position="23"/>
    </location>
</feature>
<feature type="region of interest" description="Disordered" evidence="1">
    <location>
        <begin position="106"/>
        <end position="141"/>
    </location>
</feature>
<sequence length="326" mass="35415">MQRFYHIATGAAPREHAHRQRNTLRAAPCPKAAEHHPSSGIDSNALAAHVHSKPVTRTMFTATGANVSPSLFHLAPTEREHAHAPALSTSQPALAHPVPVPVNPLSPLTATTTRPSSTSRPSPSSHLTHARIEDTSTSELTRPTSISKLECTHQDRPHVDFQLDDTILVKEAADLHHLEGRVVSTIDALSSRYARPDPTVLVNEAEPTPSDLTTASTRPSRAARIGFETRAQHHDHSHVAATHTPRSYQRRQSTSDISHQRSCPSAPHRLHPHGPSVHRIGKKPSTHARCATPMSTHPHYPRVAANPSPSSTTNAKAMQASIHRPP</sequence>
<name>A0AAD7HLM3_9AGAR</name>
<evidence type="ECO:0000256" key="1">
    <source>
        <dbReference type="SAM" id="MobiDB-lite"/>
    </source>
</evidence>
<proteinExistence type="predicted"/>
<reference evidence="2" key="1">
    <citation type="submission" date="2023-03" db="EMBL/GenBank/DDBJ databases">
        <title>Massive genome expansion in bonnet fungi (Mycena s.s.) driven by repeated elements and novel gene families across ecological guilds.</title>
        <authorList>
            <consortium name="Lawrence Berkeley National Laboratory"/>
            <person name="Harder C.B."/>
            <person name="Miyauchi S."/>
            <person name="Viragh M."/>
            <person name="Kuo A."/>
            <person name="Thoen E."/>
            <person name="Andreopoulos B."/>
            <person name="Lu D."/>
            <person name="Skrede I."/>
            <person name="Drula E."/>
            <person name="Henrissat B."/>
            <person name="Morin E."/>
            <person name="Kohler A."/>
            <person name="Barry K."/>
            <person name="LaButti K."/>
            <person name="Morin E."/>
            <person name="Salamov A."/>
            <person name="Lipzen A."/>
            <person name="Mereny Z."/>
            <person name="Hegedus B."/>
            <person name="Baldrian P."/>
            <person name="Stursova M."/>
            <person name="Weitz H."/>
            <person name="Taylor A."/>
            <person name="Grigoriev I.V."/>
            <person name="Nagy L.G."/>
            <person name="Martin F."/>
            <person name="Kauserud H."/>
        </authorList>
    </citation>
    <scope>NUCLEOTIDE SEQUENCE</scope>
    <source>
        <strain evidence="2">CBHHK182m</strain>
    </source>
</reference>
<feature type="compositionally biased region" description="Polar residues" evidence="1">
    <location>
        <begin position="307"/>
        <end position="316"/>
    </location>
</feature>
<evidence type="ECO:0000313" key="2">
    <source>
        <dbReference type="EMBL" id="KAJ7723131.1"/>
    </source>
</evidence>